<evidence type="ECO:0000256" key="7">
    <source>
        <dbReference type="ARBA" id="ARBA00022840"/>
    </source>
</evidence>
<keyword evidence="10 17" id="KW-0520">NAD</keyword>
<evidence type="ECO:0000256" key="2">
    <source>
        <dbReference type="ARBA" id="ARBA00000909"/>
    </source>
</evidence>
<dbReference type="GO" id="GO:0046496">
    <property type="term" value="P:nicotinamide nucleotide metabolic process"/>
    <property type="evidence" value="ECO:0007669"/>
    <property type="project" value="UniProtKB-UniRule"/>
</dbReference>
<dbReference type="InterPro" id="IPR036652">
    <property type="entry name" value="YjeF_N_dom_sf"/>
</dbReference>
<dbReference type="SUPFAM" id="SSF53613">
    <property type="entry name" value="Ribokinase-like"/>
    <property type="match status" value="1"/>
</dbReference>
<dbReference type="RefSeq" id="WP_034904740.1">
    <property type="nucleotide sequence ID" value="NZ_CP017057.1"/>
</dbReference>
<evidence type="ECO:0000259" key="20">
    <source>
        <dbReference type="PROSITE" id="PS51383"/>
    </source>
</evidence>
<evidence type="ECO:0000313" key="23">
    <source>
        <dbReference type="Proteomes" id="UP000027866"/>
    </source>
</evidence>
<dbReference type="PIRSF" id="PIRSF017184">
    <property type="entry name" value="Nnr"/>
    <property type="match status" value="1"/>
</dbReference>
<dbReference type="EC" id="5.1.99.6" evidence="19"/>
<comment type="catalytic activity">
    <reaction evidence="1 18 19">
        <text>(6R)-NADHX = (6S)-NADHX</text>
        <dbReference type="Rhea" id="RHEA:32215"/>
        <dbReference type="ChEBI" id="CHEBI:64074"/>
        <dbReference type="ChEBI" id="CHEBI:64075"/>
        <dbReference type="EC" id="5.1.99.6"/>
    </reaction>
</comment>
<comment type="catalytic activity">
    <reaction evidence="16 17 19">
        <text>(6S)-NADPHX + ADP = AMP + phosphate + NADPH + H(+)</text>
        <dbReference type="Rhea" id="RHEA:32235"/>
        <dbReference type="ChEBI" id="CHEBI:15378"/>
        <dbReference type="ChEBI" id="CHEBI:43474"/>
        <dbReference type="ChEBI" id="CHEBI:57783"/>
        <dbReference type="ChEBI" id="CHEBI:64076"/>
        <dbReference type="ChEBI" id="CHEBI:456215"/>
        <dbReference type="ChEBI" id="CHEBI:456216"/>
        <dbReference type="EC" id="4.2.1.136"/>
    </reaction>
</comment>
<dbReference type="InterPro" id="IPR000631">
    <property type="entry name" value="CARKD"/>
</dbReference>
<evidence type="ECO:0000256" key="3">
    <source>
        <dbReference type="ARBA" id="ARBA00006001"/>
    </source>
</evidence>
<feature type="binding site" evidence="18">
    <location>
        <begin position="58"/>
        <end position="62"/>
    </location>
    <ligand>
        <name>(6S)-NADPHX</name>
        <dbReference type="ChEBI" id="CHEBI:64076"/>
    </ligand>
</feature>
<feature type="binding site" evidence="18">
    <location>
        <position position="59"/>
    </location>
    <ligand>
        <name>K(+)</name>
        <dbReference type="ChEBI" id="CHEBI:29103"/>
    </ligand>
</feature>
<dbReference type="GO" id="GO:0110051">
    <property type="term" value="P:metabolite repair"/>
    <property type="evidence" value="ECO:0007669"/>
    <property type="project" value="TreeGrafter"/>
</dbReference>
<evidence type="ECO:0000256" key="15">
    <source>
        <dbReference type="ARBA" id="ARBA00048238"/>
    </source>
</evidence>
<comment type="cofactor">
    <cofactor evidence="17">
        <name>Mg(2+)</name>
        <dbReference type="ChEBI" id="CHEBI:18420"/>
    </cofactor>
</comment>
<evidence type="ECO:0000256" key="1">
    <source>
        <dbReference type="ARBA" id="ARBA00000013"/>
    </source>
</evidence>
<dbReference type="PROSITE" id="PS51385">
    <property type="entry name" value="YJEF_N"/>
    <property type="match status" value="1"/>
</dbReference>
<protein>
    <recommendedName>
        <fullName evidence="19">Bifunctional NAD(P)H-hydrate repair enzyme</fullName>
    </recommendedName>
    <alternativeName>
        <fullName evidence="19">Nicotinamide nucleotide repair protein</fullName>
    </alternativeName>
    <domain>
        <recommendedName>
            <fullName evidence="19">ADP-dependent (S)-NAD(P)H-hydrate dehydratase</fullName>
            <ecNumber evidence="19">4.2.1.136</ecNumber>
        </recommendedName>
        <alternativeName>
            <fullName evidence="19">ADP-dependent NAD(P)HX dehydratase</fullName>
        </alternativeName>
    </domain>
    <domain>
        <recommendedName>
            <fullName evidence="19">NAD(P)H-hydrate epimerase</fullName>
            <ecNumber evidence="19">5.1.99.6</ecNumber>
        </recommendedName>
    </domain>
</protein>
<accession>A0A074MG79</accession>
<dbReference type="EMBL" id="JMIX01000009">
    <property type="protein sequence ID" value="KEO92469.1"/>
    <property type="molecule type" value="Genomic_DNA"/>
</dbReference>
<feature type="domain" description="YjeF N-terminal" evidence="21">
    <location>
        <begin position="12"/>
        <end position="206"/>
    </location>
</feature>
<evidence type="ECO:0000313" key="22">
    <source>
        <dbReference type="EMBL" id="KEO92469.1"/>
    </source>
</evidence>
<dbReference type="GO" id="GO:0052856">
    <property type="term" value="F:NAD(P)HX epimerase activity"/>
    <property type="evidence" value="ECO:0007669"/>
    <property type="project" value="UniProtKB-UniRule"/>
</dbReference>
<keyword evidence="9 18" id="KW-0630">Potassium</keyword>
<dbReference type="PROSITE" id="PS01050">
    <property type="entry name" value="YJEF_C_2"/>
    <property type="match status" value="1"/>
</dbReference>
<dbReference type="Pfam" id="PF03853">
    <property type="entry name" value="YjeF_N"/>
    <property type="match status" value="1"/>
</dbReference>
<comment type="function">
    <text evidence="17">Catalyzes the dehydration of the S-form of NAD(P)HX at the expense of ADP, which is converted to AMP. Together with NAD(P)HX epimerase, which catalyzes the epimerization of the S- and R-forms, the enzyme allows the repair of both epimers of NAD(P)HX, a damaged form of NAD(P)H that is a result of enzymatic or heat-dependent hydration.</text>
</comment>
<dbReference type="Gene3D" id="3.40.50.10260">
    <property type="entry name" value="YjeF N-terminal domain"/>
    <property type="match status" value="1"/>
</dbReference>
<dbReference type="NCBIfam" id="TIGR00197">
    <property type="entry name" value="yjeF_nterm"/>
    <property type="match status" value="1"/>
</dbReference>
<keyword evidence="13" id="KW-0511">Multifunctional enzyme</keyword>
<dbReference type="InterPro" id="IPR017953">
    <property type="entry name" value="Carbohydrate_kinase_pred_CS"/>
</dbReference>
<dbReference type="NCBIfam" id="TIGR00196">
    <property type="entry name" value="yjeF_cterm"/>
    <property type="match status" value="1"/>
</dbReference>
<dbReference type="EC" id="4.2.1.136" evidence="19"/>
<proteinExistence type="inferred from homology"/>
<comment type="function">
    <text evidence="18">Catalyzes the epimerization of the S- and R-forms of NAD(P)HX, a damaged form of NAD(P)H that is a result of enzymatic or heat-dependent hydration. This is a prerequisite for the S-specific NAD(P)H-hydrate dehydratase to allow the repair of both epimers of NAD(P)HX.</text>
</comment>
<comment type="subunit">
    <text evidence="17">Homotetramer.</text>
</comment>
<dbReference type="GO" id="GO:0046872">
    <property type="term" value="F:metal ion binding"/>
    <property type="evidence" value="ECO:0007669"/>
    <property type="project" value="UniProtKB-UniRule"/>
</dbReference>
<keyword evidence="8 17" id="KW-0521">NADP</keyword>
<evidence type="ECO:0000256" key="9">
    <source>
        <dbReference type="ARBA" id="ARBA00022958"/>
    </source>
</evidence>
<evidence type="ECO:0000256" key="11">
    <source>
        <dbReference type="ARBA" id="ARBA00023235"/>
    </source>
</evidence>
<feature type="binding site" evidence="17">
    <location>
        <position position="408"/>
    </location>
    <ligand>
        <name>(6S)-NADPHX</name>
        <dbReference type="ChEBI" id="CHEBI:64076"/>
    </ligand>
</feature>
<dbReference type="Pfam" id="PF01256">
    <property type="entry name" value="Carb_kinase"/>
    <property type="match status" value="1"/>
</dbReference>
<feature type="binding site" evidence="18">
    <location>
        <position position="148"/>
    </location>
    <ligand>
        <name>(6S)-NADPHX</name>
        <dbReference type="ChEBI" id="CHEBI:64076"/>
    </ligand>
</feature>
<comment type="catalytic activity">
    <reaction evidence="15 17 19">
        <text>(6S)-NADHX + ADP = AMP + phosphate + NADH + H(+)</text>
        <dbReference type="Rhea" id="RHEA:32223"/>
        <dbReference type="ChEBI" id="CHEBI:15378"/>
        <dbReference type="ChEBI" id="CHEBI:43474"/>
        <dbReference type="ChEBI" id="CHEBI:57945"/>
        <dbReference type="ChEBI" id="CHEBI:64074"/>
        <dbReference type="ChEBI" id="CHEBI:456215"/>
        <dbReference type="ChEBI" id="CHEBI:456216"/>
        <dbReference type="EC" id="4.2.1.136"/>
    </reaction>
</comment>
<comment type="caution">
    <text evidence="18">Lacks conserved residue(s) required for the propagation of feature annotation.</text>
</comment>
<evidence type="ECO:0000256" key="5">
    <source>
        <dbReference type="ARBA" id="ARBA00022723"/>
    </source>
</evidence>
<feature type="binding site" evidence="18">
    <location>
        <begin position="119"/>
        <end position="125"/>
    </location>
    <ligand>
        <name>(6S)-NADPHX</name>
        <dbReference type="ChEBI" id="CHEBI:64076"/>
    </ligand>
</feature>
<keyword evidence="7 17" id="KW-0067">ATP-binding</keyword>
<gene>
    <name evidence="17" type="primary">nnrD</name>
    <name evidence="18" type="synonym">nnrE</name>
    <name evidence="22" type="ORF">EH32_14510</name>
</gene>
<keyword evidence="22" id="KW-0808">Transferase</keyword>
<dbReference type="PANTHER" id="PTHR12592">
    <property type="entry name" value="ATP-DEPENDENT (S)-NAD(P)H-HYDRATE DEHYDRATASE FAMILY MEMBER"/>
    <property type="match status" value="1"/>
</dbReference>
<dbReference type="InterPro" id="IPR004443">
    <property type="entry name" value="YjeF_N_dom"/>
</dbReference>
<feature type="binding site" evidence="18">
    <location>
        <position position="115"/>
    </location>
    <ligand>
        <name>K(+)</name>
        <dbReference type="ChEBI" id="CHEBI:29103"/>
    </ligand>
</feature>
<dbReference type="InterPro" id="IPR029056">
    <property type="entry name" value="Ribokinase-like"/>
</dbReference>
<evidence type="ECO:0000256" key="4">
    <source>
        <dbReference type="ARBA" id="ARBA00009524"/>
    </source>
</evidence>
<keyword evidence="12 17" id="KW-0456">Lyase</keyword>
<feature type="binding site" evidence="17">
    <location>
        <position position="295"/>
    </location>
    <ligand>
        <name>(6S)-NADPHX</name>
        <dbReference type="ChEBI" id="CHEBI:64076"/>
    </ligand>
</feature>
<evidence type="ECO:0000256" key="18">
    <source>
        <dbReference type="HAMAP-Rule" id="MF_01966"/>
    </source>
</evidence>
<dbReference type="PATRIC" id="fig|39960.10.peg.1467"/>
<dbReference type="HAMAP" id="MF_01966">
    <property type="entry name" value="NADHX_epimerase"/>
    <property type="match status" value="1"/>
</dbReference>
<evidence type="ECO:0000256" key="16">
    <source>
        <dbReference type="ARBA" id="ARBA00049209"/>
    </source>
</evidence>
<dbReference type="PROSITE" id="PS51383">
    <property type="entry name" value="YJEF_C_3"/>
    <property type="match status" value="1"/>
</dbReference>
<name>A0A074MG79_9SPHN</name>
<comment type="caution">
    <text evidence="22">The sequence shown here is derived from an EMBL/GenBank/DDBJ whole genome shotgun (WGS) entry which is preliminary data.</text>
</comment>
<keyword evidence="5 18" id="KW-0479">Metal-binding</keyword>
<dbReference type="OrthoDB" id="9806925at2"/>
<organism evidence="22 23">
    <name type="scientific">Erythrobacter litoralis</name>
    <dbReference type="NCBI Taxonomy" id="39960"/>
    <lineage>
        <taxon>Bacteria</taxon>
        <taxon>Pseudomonadati</taxon>
        <taxon>Pseudomonadota</taxon>
        <taxon>Alphaproteobacteria</taxon>
        <taxon>Sphingomonadales</taxon>
        <taxon>Erythrobacteraceae</taxon>
        <taxon>Erythrobacter/Porphyrobacter group</taxon>
        <taxon>Erythrobacter</taxon>
    </lineage>
</organism>
<keyword evidence="6 17" id="KW-0547">Nucleotide-binding</keyword>
<keyword evidence="22" id="KW-0418">Kinase</keyword>
<dbReference type="HAMAP" id="MF_01965">
    <property type="entry name" value="NADHX_dehydratase"/>
    <property type="match status" value="1"/>
</dbReference>
<evidence type="ECO:0000256" key="6">
    <source>
        <dbReference type="ARBA" id="ARBA00022741"/>
    </source>
</evidence>
<evidence type="ECO:0000256" key="19">
    <source>
        <dbReference type="PIRNR" id="PIRNR017184"/>
    </source>
</evidence>
<dbReference type="GO" id="GO:0016301">
    <property type="term" value="F:kinase activity"/>
    <property type="evidence" value="ECO:0007669"/>
    <property type="project" value="UniProtKB-KW"/>
</dbReference>
<comment type="similarity">
    <text evidence="17">Belongs to the NnrD/CARKD family.</text>
</comment>
<dbReference type="SUPFAM" id="SSF64153">
    <property type="entry name" value="YjeF N-terminal domain-like"/>
    <property type="match status" value="1"/>
</dbReference>
<dbReference type="Proteomes" id="UP000027866">
    <property type="component" value="Unassembled WGS sequence"/>
</dbReference>
<comment type="similarity">
    <text evidence="3 19">In the N-terminal section; belongs to the NnrE/AIBP family.</text>
</comment>
<comment type="similarity">
    <text evidence="4 19">In the C-terminal section; belongs to the NnrD/CARKD family.</text>
</comment>
<reference evidence="22 23" key="1">
    <citation type="submission" date="2014-04" db="EMBL/GenBank/DDBJ databases">
        <title>A comprehensive comparison of genomes of Erythrobacter spp. Strains.</title>
        <authorList>
            <person name="Zheng Q."/>
        </authorList>
    </citation>
    <scope>NUCLEOTIDE SEQUENCE [LARGE SCALE GENOMIC DNA]</scope>
    <source>
        <strain evidence="22 23">DSM 8509</strain>
    </source>
</reference>
<comment type="similarity">
    <text evidence="18">Belongs to the NnrE/AIBP family.</text>
</comment>
<feature type="binding site" evidence="17">
    <location>
        <position position="407"/>
    </location>
    <ligand>
        <name>AMP</name>
        <dbReference type="ChEBI" id="CHEBI:456215"/>
    </ligand>
</feature>
<sequence>MVDRQILTADQMRGAEQAIFDAGTSVSDLMETAAGGAAEWIRRIAAGRSVTVLCGPGNNGGDGYVIARHLAEAGNDVTVVAPVEPKTDAARTARDRFGGQVRSSGREVEAEVLVDCLFGTGLARPLSGELVLLLRDLAARHPVRIAVDLPSGISSDSGELLNENLPEYDATLALGAWKFAHWSLPGRAKMGRKRLVPIGIDPVESAAQLITRPRIEPPERDSHKYRRGLCAVVAGSMPGASLLATLAAQRAGAGYVKLLSETEPAAAPPDLVIDTRPLAQALGDERIDALLCGPGLGREDRATERLAAVLDAAKPTVLDADALVLLRPGMVAERGDLVATPHDGELATLCDSFAVRADGRRDRARALARASAMVVVAKGPDTVVAAPDGRLAIAVPSPSWLSVAGTGDVLAGILASRLATGGDAFGAACEAVWLHGEAARLCGPAFTAAELARAVSRSLAAALVPGMP</sequence>
<dbReference type="PANTHER" id="PTHR12592:SF0">
    <property type="entry name" value="ATP-DEPENDENT (S)-NAD(P)H-HYDRATE DEHYDRATASE"/>
    <property type="match status" value="1"/>
</dbReference>
<evidence type="ECO:0000256" key="12">
    <source>
        <dbReference type="ARBA" id="ARBA00023239"/>
    </source>
</evidence>
<evidence type="ECO:0000256" key="17">
    <source>
        <dbReference type="HAMAP-Rule" id="MF_01965"/>
    </source>
</evidence>
<dbReference type="AlphaFoldDB" id="A0A074MG79"/>
<feature type="binding site" evidence="17">
    <location>
        <begin position="378"/>
        <end position="382"/>
    </location>
    <ligand>
        <name>AMP</name>
        <dbReference type="ChEBI" id="CHEBI:456215"/>
    </ligand>
</feature>
<evidence type="ECO:0000259" key="21">
    <source>
        <dbReference type="PROSITE" id="PS51385"/>
    </source>
</evidence>
<evidence type="ECO:0000256" key="13">
    <source>
        <dbReference type="ARBA" id="ARBA00023268"/>
    </source>
</evidence>
<dbReference type="CDD" id="cd01171">
    <property type="entry name" value="YXKO-related"/>
    <property type="match status" value="1"/>
</dbReference>
<evidence type="ECO:0000256" key="8">
    <source>
        <dbReference type="ARBA" id="ARBA00022857"/>
    </source>
</evidence>
<feature type="binding site" evidence="17">
    <location>
        <position position="240"/>
    </location>
    <ligand>
        <name>(6S)-NADPHX</name>
        <dbReference type="ChEBI" id="CHEBI:64076"/>
    </ligand>
</feature>
<feature type="binding site" evidence="18">
    <location>
        <position position="151"/>
    </location>
    <ligand>
        <name>K(+)</name>
        <dbReference type="ChEBI" id="CHEBI:29103"/>
    </ligand>
</feature>
<dbReference type="Gene3D" id="3.40.1190.20">
    <property type="match status" value="1"/>
</dbReference>
<comment type="cofactor">
    <cofactor evidence="18 19">
        <name>K(+)</name>
        <dbReference type="ChEBI" id="CHEBI:29103"/>
    </cofactor>
    <text evidence="18 19">Binds 1 potassium ion per subunit.</text>
</comment>
<dbReference type="KEGG" id="elq:Ga0102493_112371"/>
<evidence type="ECO:0000256" key="14">
    <source>
        <dbReference type="ARBA" id="ARBA00025153"/>
    </source>
</evidence>
<keyword evidence="11 18" id="KW-0413">Isomerase</keyword>
<comment type="catalytic activity">
    <reaction evidence="2 18 19">
        <text>(6R)-NADPHX = (6S)-NADPHX</text>
        <dbReference type="Rhea" id="RHEA:32227"/>
        <dbReference type="ChEBI" id="CHEBI:64076"/>
        <dbReference type="ChEBI" id="CHEBI:64077"/>
        <dbReference type="EC" id="5.1.99.6"/>
    </reaction>
</comment>
<dbReference type="InterPro" id="IPR030677">
    <property type="entry name" value="Nnr"/>
</dbReference>
<feature type="binding site" evidence="17">
    <location>
        <position position="342"/>
    </location>
    <ligand>
        <name>(6S)-NADPHX</name>
        <dbReference type="ChEBI" id="CHEBI:64076"/>
    </ligand>
</feature>
<keyword evidence="23" id="KW-1185">Reference proteome</keyword>
<comment type="function">
    <text evidence="14 19">Bifunctional enzyme that catalyzes the epimerization of the S- and R-forms of NAD(P)HX and the dehydration of the S-form of NAD(P)HX at the expense of ADP, which is converted to AMP. This allows the repair of both epimers of NAD(P)HX, a damaged form of NAD(P)H that is a result of enzymatic or heat-dependent hydration.</text>
</comment>
<evidence type="ECO:0000256" key="10">
    <source>
        <dbReference type="ARBA" id="ARBA00023027"/>
    </source>
</evidence>
<dbReference type="GO" id="GO:0052855">
    <property type="term" value="F:ADP-dependent NAD(P)H-hydrate dehydratase activity"/>
    <property type="evidence" value="ECO:0007669"/>
    <property type="project" value="UniProtKB-UniRule"/>
</dbReference>
<feature type="domain" description="YjeF C-terminal" evidence="20">
    <location>
        <begin position="207"/>
        <end position="462"/>
    </location>
</feature>
<dbReference type="GO" id="GO:0005524">
    <property type="term" value="F:ATP binding"/>
    <property type="evidence" value="ECO:0007669"/>
    <property type="project" value="UniProtKB-UniRule"/>
</dbReference>